<name>A0ABY4W4T3_9PROT</name>
<dbReference type="InterPro" id="IPR027417">
    <property type="entry name" value="P-loop_NTPase"/>
</dbReference>
<keyword evidence="1" id="KW-0813">Transport</keyword>
<dbReference type="PANTHER" id="PTHR45772">
    <property type="entry name" value="CONSERVED COMPONENT OF ABC TRANSPORTER FOR NATURAL AMINO ACIDS-RELATED"/>
    <property type="match status" value="1"/>
</dbReference>
<keyword evidence="3 5" id="KW-0067">ATP-binding</keyword>
<dbReference type="SMART" id="SM00382">
    <property type="entry name" value="AAA"/>
    <property type="match status" value="1"/>
</dbReference>
<feature type="domain" description="ABC transporter" evidence="4">
    <location>
        <begin position="5"/>
        <end position="239"/>
    </location>
</feature>
<sequence length="242" mass="25800">MTVLLRLQAVGKNFGGLAAVNNVSFDMKDGEIVGLLGPNGSGKTTLLNLISGAHRATSGNISLYGKNISSLRPDQISHSGIARTFQLVRVLQTMSVSDNVICSVAFREKSAWGREAHEIAEEKLATVGLQDKARDLAGSLNYIDCKRLELARALATEPKLLLLDEWLSGLTPQELETGIELINSIQSSGISILIVEHIMSAIRELCPRCVVMNSGEVIADGPTGEVLENESVVSAYLGGADA</sequence>
<dbReference type="InterPro" id="IPR051120">
    <property type="entry name" value="ABC_AA/LPS_Transport"/>
</dbReference>
<dbReference type="Pfam" id="PF00005">
    <property type="entry name" value="ABC_tran"/>
    <property type="match status" value="1"/>
</dbReference>
<dbReference type="InterPro" id="IPR003439">
    <property type="entry name" value="ABC_transporter-like_ATP-bd"/>
</dbReference>
<dbReference type="Pfam" id="PF12399">
    <property type="entry name" value="BCA_ABC_TP_C"/>
    <property type="match status" value="1"/>
</dbReference>
<dbReference type="PANTHER" id="PTHR45772:SF7">
    <property type="entry name" value="AMINO ACID ABC TRANSPORTER ATP-BINDING PROTEIN"/>
    <property type="match status" value="1"/>
</dbReference>
<dbReference type="GO" id="GO:0005524">
    <property type="term" value="F:ATP binding"/>
    <property type="evidence" value="ECO:0007669"/>
    <property type="project" value="UniProtKB-KW"/>
</dbReference>
<dbReference type="Proteomes" id="UP001056291">
    <property type="component" value="Chromosome"/>
</dbReference>
<evidence type="ECO:0000313" key="6">
    <source>
        <dbReference type="Proteomes" id="UP001056291"/>
    </source>
</evidence>
<keyword evidence="2" id="KW-0547">Nucleotide-binding</keyword>
<protein>
    <submittedName>
        <fullName evidence="5">ABC transporter ATP-binding protein</fullName>
    </submittedName>
</protein>
<dbReference type="CDD" id="cd03219">
    <property type="entry name" value="ABC_Mj1267_LivG_branched"/>
    <property type="match status" value="1"/>
</dbReference>
<dbReference type="InterPro" id="IPR003593">
    <property type="entry name" value="AAA+_ATPase"/>
</dbReference>
<dbReference type="EMBL" id="CP098747">
    <property type="protein sequence ID" value="USG62002.1"/>
    <property type="molecule type" value="Genomic_DNA"/>
</dbReference>
<dbReference type="Gene3D" id="3.40.50.300">
    <property type="entry name" value="P-loop containing nucleotide triphosphate hydrolases"/>
    <property type="match status" value="1"/>
</dbReference>
<accession>A0ABY4W4T3</accession>
<dbReference type="RefSeq" id="WP_251935509.1">
    <property type="nucleotide sequence ID" value="NZ_CP098747.1"/>
</dbReference>
<dbReference type="PROSITE" id="PS50893">
    <property type="entry name" value="ABC_TRANSPORTER_2"/>
    <property type="match status" value="1"/>
</dbReference>
<evidence type="ECO:0000259" key="4">
    <source>
        <dbReference type="PROSITE" id="PS50893"/>
    </source>
</evidence>
<organism evidence="5 6">
    <name type="scientific">Sneathiella marina</name>
    <dbReference type="NCBI Taxonomy" id="2950108"/>
    <lineage>
        <taxon>Bacteria</taxon>
        <taxon>Pseudomonadati</taxon>
        <taxon>Pseudomonadota</taxon>
        <taxon>Alphaproteobacteria</taxon>
        <taxon>Sneathiellales</taxon>
        <taxon>Sneathiellaceae</taxon>
        <taxon>Sneathiella</taxon>
    </lineage>
</organism>
<dbReference type="InterPro" id="IPR032823">
    <property type="entry name" value="BCA_ABC_TP_C"/>
</dbReference>
<evidence type="ECO:0000313" key="5">
    <source>
        <dbReference type="EMBL" id="USG62002.1"/>
    </source>
</evidence>
<evidence type="ECO:0000256" key="1">
    <source>
        <dbReference type="ARBA" id="ARBA00022448"/>
    </source>
</evidence>
<proteinExistence type="predicted"/>
<gene>
    <name evidence="5" type="ORF">NBZ79_03310</name>
</gene>
<dbReference type="SUPFAM" id="SSF52540">
    <property type="entry name" value="P-loop containing nucleoside triphosphate hydrolases"/>
    <property type="match status" value="1"/>
</dbReference>
<evidence type="ECO:0000256" key="3">
    <source>
        <dbReference type="ARBA" id="ARBA00022840"/>
    </source>
</evidence>
<reference evidence="5" key="1">
    <citation type="submission" date="2022-06" db="EMBL/GenBank/DDBJ databases">
        <title>Sneathiella actinostolidae sp. nov., isolated from a sea anemonein the Western Pacific Ocean.</title>
        <authorList>
            <person name="Wei M.J."/>
        </authorList>
    </citation>
    <scope>NUCLEOTIDE SEQUENCE</scope>
    <source>
        <strain evidence="5">PHK-P5</strain>
    </source>
</reference>
<keyword evidence="6" id="KW-1185">Reference proteome</keyword>
<evidence type="ECO:0000256" key="2">
    <source>
        <dbReference type="ARBA" id="ARBA00022741"/>
    </source>
</evidence>